<protein>
    <submittedName>
        <fullName evidence="2">Uncharacterized protein</fullName>
    </submittedName>
</protein>
<gene>
    <name evidence="2" type="ORF">F8M41_019976</name>
</gene>
<sequence>MLFFLPADFAVGALFTGVIKAAIFRCDFTGISESIRVAIFGCDFIIGAIVTGVIGCIFSFRYDFAIGVIIRIQVQVLELLDAFFPLDMISSLEPLLEFGFG</sequence>
<evidence type="ECO:0000256" key="1">
    <source>
        <dbReference type="SAM" id="Phobius"/>
    </source>
</evidence>
<dbReference type="AlphaFoldDB" id="A0A8H3ZUE0"/>
<organism evidence="2 3">
    <name type="scientific">Gigaspora margarita</name>
    <dbReference type="NCBI Taxonomy" id="4874"/>
    <lineage>
        <taxon>Eukaryota</taxon>
        <taxon>Fungi</taxon>
        <taxon>Fungi incertae sedis</taxon>
        <taxon>Mucoromycota</taxon>
        <taxon>Glomeromycotina</taxon>
        <taxon>Glomeromycetes</taxon>
        <taxon>Diversisporales</taxon>
        <taxon>Gigasporaceae</taxon>
        <taxon>Gigaspora</taxon>
    </lineage>
</organism>
<proteinExistence type="predicted"/>
<reference evidence="2 3" key="1">
    <citation type="journal article" date="2019" name="Environ. Microbiol.">
        <title>At the nexus of three kingdoms: the genome of the mycorrhizal fungus Gigaspora margarita provides insights into plant, endobacterial and fungal interactions.</title>
        <authorList>
            <person name="Venice F."/>
            <person name="Ghignone S."/>
            <person name="Salvioli di Fossalunga A."/>
            <person name="Amselem J."/>
            <person name="Novero M."/>
            <person name="Xianan X."/>
            <person name="Sedzielewska Toro K."/>
            <person name="Morin E."/>
            <person name="Lipzen A."/>
            <person name="Grigoriev I.V."/>
            <person name="Henrissat B."/>
            <person name="Martin F.M."/>
            <person name="Bonfante P."/>
        </authorList>
    </citation>
    <scope>NUCLEOTIDE SEQUENCE [LARGE SCALE GENOMIC DNA]</scope>
    <source>
        <strain evidence="2 3">BEG34</strain>
    </source>
</reference>
<name>A0A8H3ZUE0_GIGMA</name>
<evidence type="ECO:0000313" key="2">
    <source>
        <dbReference type="EMBL" id="KAF0332829.1"/>
    </source>
</evidence>
<dbReference type="OrthoDB" id="2486372at2759"/>
<feature type="non-terminal residue" evidence="2">
    <location>
        <position position="1"/>
    </location>
</feature>
<evidence type="ECO:0000313" key="3">
    <source>
        <dbReference type="Proteomes" id="UP000439903"/>
    </source>
</evidence>
<accession>A0A8H3ZUE0</accession>
<keyword evidence="3" id="KW-1185">Reference proteome</keyword>
<keyword evidence="1" id="KW-1133">Transmembrane helix</keyword>
<comment type="caution">
    <text evidence="2">The sequence shown here is derived from an EMBL/GenBank/DDBJ whole genome shotgun (WGS) entry which is preliminary data.</text>
</comment>
<keyword evidence="1" id="KW-0812">Transmembrane</keyword>
<feature type="transmembrane region" description="Helical" evidence="1">
    <location>
        <begin position="37"/>
        <end position="60"/>
    </location>
</feature>
<dbReference type="Proteomes" id="UP000439903">
    <property type="component" value="Unassembled WGS sequence"/>
</dbReference>
<dbReference type="EMBL" id="WTPW01005315">
    <property type="protein sequence ID" value="KAF0332829.1"/>
    <property type="molecule type" value="Genomic_DNA"/>
</dbReference>
<keyword evidence="1" id="KW-0472">Membrane</keyword>